<sequence length="77" mass="7949">MCCEWRCGVLRVVGYCVGQLLIFSVTGFGGARLGRHVCGGGIGGVVDHLRRGADIGAGLGGTRLGVSKNGARSTPFW</sequence>
<dbReference type="EMBL" id="ABEU02000008">
    <property type="protein sequence ID" value="PNR49179.1"/>
    <property type="molecule type" value="Genomic_DNA"/>
</dbReference>
<evidence type="ECO:0000313" key="3">
    <source>
        <dbReference type="Proteomes" id="UP000006727"/>
    </source>
</evidence>
<dbReference type="Gramene" id="Pp3c8_2789V3.1">
    <property type="protein sequence ID" value="Pp3c8_2789V3.1"/>
    <property type="gene ID" value="Pp3c8_2789"/>
</dbReference>
<accession>A0A2K1K5X7</accession>
<dbReference type="EnsemblPlants" id="Pp3c8_2789V3.1">
    <property type="protein sequence ID" value="Pp3c8_2789V3.1"/>
    <property type="gene ID" value="Pp3c8_2789"/>
</dbReference>
<reference evidence="1 3" key="2">
    <citation type="journal article" date="2018" name="Plant J.">
        <title>The Physcomitrella patens chromosome-scale assembly reveals moss genome structure and evolution.</title>
        <authorList>
            <person name="Lang D."/>
            <person name="Ullrich K.K."/>
            <person name="Murat F."/>
            <person name="Fuchs J."/>
            <person name="Jenkins J."/>
            <person name="Haas F.B."/>
            <person name="Piednoel M."/>
            <person name="Gundlach H."/>
            <person name="Van Bel M."/>
            <person name="Meyberg R."/>
            <person name="Vives C."/>
            <person name="Morata J."/>
            <person name="Symeonidi A."/>
            <person name="Hiss M."/>
            <person name="Muchero W."/>
            <person name="Kamisugi Y."/>
            <person name="Saleh O."/>
            <person name="Blanc G."/>
            <person name="Decker E.L."/>
            <person name="van Gessel N."/>
            <person name="Grimwood J."/>
            <person name="Hayes R.D."/>
            <person name="Graham S.W."/>
            <person name="Gunter L.E."/>
            <person name="McDaniel S.F."/>
            <person name="Hoernstein S.N.W."/>
            <person name="Larsson A."/>
            <person name="Li F.W."/>
            <person name="Perroud P.F."/>
            <person name="Phillips J."/>
            <person name="Ranjan P."/>
            <person name="Rokshar D.S."/>
            <person name="Rothfels C.J."/>
            <person name="Schneider L."/>
            <person name="Shu S."/>
            <person name="Stevenson D.W."/>
            <person name="Thummler F."/>
            <person name="Tillich M."/>
            <person name="Villarreal Aguilar J.C."/>
            <person name="Widiez T."/>
            <person name="Wong G.K."/>
            <person name="Wymore A."/>
            <person name="Zhang Y."/>
            <person name="Zimmer A.D."/>
            <person name="Quatrano R.S."/>
            <person name="Mayer K.F.X."/>
            <person name="Goodstein D."/>
            <person name="Casacuberta J.M."/>
            <person name="Vandepoele K."/>
            <person name="Reski R."/>
            <person name="Cuming A.C."/>
            <person name="Tuskan G.A."/>
            <person name="Maumus F."/>
            <person name="Salse J."/>
            <person name="Schmutz J."/>
            <person name="Rensing S.A."/>
        </authorList>
    </citation>
    <scope>NUCLEOTIDE SEQUENCE [LARGE SCALE GENOMIC DNA]</scope>
    <source>
        <strain evidence="2 3">cv. Gransden 2004</strain>
    </source>
</reference>
<protein>
    <submittedName>
        <fullName evidence="1 2">Uncharacterized protein</fullName>
    </submittedName>
</protein>
<reference evidence="1 3" key="1">
    <citation type="journal article" date="2008" name="Science">
        <title>The Physcomitrella genome reveals evolutionary insights into the conquest of land by plants.</title>
        <authorList>
            <person name="Rensing S."/>
            <person name="Lang D."/>
            <person name="Zimmer A."/>
            <person name="Terry A."/>
            <person name="Salamov A."/>
            <person name="Shapiro H."/>
            <person name="Nishiyama T."/>
            <person name="Perroud P.-F."/>
            <person name="Lindquist E."/>
            <person name="Kamisugi Y."/>
            <person name="Tanahashi T."/>
            <person name="Sakakibara K."/>
            <person name="Fujita T."/>
            <person name="Oishi K."/>
            <person name="Shin-I T."/>
            <person name="Kuroki Y."/>
            <person name="Toyoda A."/>
            <person name="Suzuki Y."/>
            <person name="Hashimoto A."/>
            <person name="Yamaguchi K."/>
            <person name="Sugano A."/>
            <person name="Kohara Y."/>
            <person name="Fujiyama A."/>
            <person name="Anterola A."/>
            <person name="Aoki S."/>
            <person name="Ashton N."/>
            <person name="Barbazuk W.B."/>
            <person name="Barker E."/>
            <person name="Bennetzen J."/>
            <person name="Bezanilla M."/>
            <person name="Blankenship R."/>
            <person name="Cho S.H."/>
            <person name="Dutcher S."/>
            <person name="Estelle M."/>
            <person name="Fawcett J.A."/>
            <person name="Gundlach H."/>
            <person name="Hanada K."/>
            <person name="Heyl A."/>
            <person name="Hicks K.A."/>
            <person name="Hugh J."/>
            <person name="Lohr M."/>
            <person name="Mayer K."/>
            <person name="Melkozernov A."/>
            <person name="Murata T."/>
            <person name="Nelson D."/>
            <person name="Pils B."/>
            <person name="Prigge M."/>
            <person name="Reiss B."/>
            <person name="Renner T."/>
            <person name="Rombauts S."/>
            <person name="Rushton P."/>
            <person name="Sanderfoot A."/>
            <person name="Schween G."/>
            <person name="Shiu S.-H."/>
            <person name="Stueber K."/>
            <person name="Theodoulou F.L."/>
            <person name="Tu H."/>
            <person name="Van de Peer Y."/>
            <person name="Verrier P.J."/>
            <person name="Waters E."/>
            <person name="Wood A."/>
            <person name="Yang L."/>
            <person name="Cove D."/>
            <person name="Cuming A."/>
            <person name="Hasebe M."/>
            <person name="Lucas S."/>
            <person name="Mishler D.B."/>
            <person name="Reski R."/>
            <person name="Grigoriev I."/>
            <person name="Quatrano R.S."/>
            <person name="Boore J.L."/>
        </authorList>
    </citation>
    <scope>NUCLEOTIDE SEQUENCE [LARGE SCALE GENOMIC DNA]</scope>
    <source>
        <strain evidence="2 3">cv. Gransden 2004</strain>
    </source>
</reference>
<dbReference type="Proteomes" id="UP000006727">
    <property type="component" value="Chromosome 8"/>
</dbReference>
<evidence type="ECO:0000313" key="2">
    <source>
        <dbReference type="EnsemblPlants" id="Pp3c8_2789V3.1"/>
    </source>
</evidence>
<evidence type="ECO:0000313" key="1">
    <source>
        <dbReference type="EMBL" id="PNR49179.1"/>
    </source>
</evidence>
<organism evidence="1">
    <name type="scientific">Physcomitrium patens</name>
    <name type="common">Spreading-leaved earth moss</name>
    <name type="synonym">Physcomitrella patens</name>
    <dbReference type="NCBI Taxonomy" id="3218"/>
    <lineage>
        <taxon>Eukaryota</taxon>
        <taxon>Viridiplantae</taxon>
        <taxon>Streptophyta</taxon>
        <taxon>Embryophyta</taxon>
        <taxon>Bryophyta</taxon>
        <taxon>Bryophytina</taxon>
        <taxon>Bryopsida</taxon>
        <taxon>Funariidae</taxon>
        <taxon>Funariales</taxon>
        <taxon>Funariaceae</taxon>
        <taxon>Physcomitrium</taxon>
    </lineage>
</organism>
<reference evidence="2" key="3">
    <citation type="submission" date="2020-12" db="UniProtKB">
        <authorList>
            <consortium name="EnsemblPlants"/>
        </authorList>
    </citation>
    <scope>IDENTIFICATION</scope>
</reference>
<dbReference type="InParanoid" id="A0A2K1K5X7"/>
<proteinExistence type="predicted"/>
<keyword evidence="3" id="KW-1185">Reference proteome</keyword>
<gene>
    <name evidence="1" type="ORF">PHYPA_011075</name>
</gene>
<name>A0A2K1K5X7_PHYPA</name>
<dbReference type="AlphaFoldDB" id="A0A2K1K5X7"/>